<organism evidence="10 11">
    <name type="scientific">Candidatus Ruania gallistercoris</name>
    <dbReference type="NCBI Taxonomy" id="2838746"/>
    <lineage>
        <taxon>Bacteria</taxon>
        <taxon>Bacillati</taxon>
        <taxon>Actinomycetota</taxon>
        <taxon>Actinomycetes</taxon>
        <taxon>Micrococcales</taxon>
        <taxon>Ruaniaceae</taxon>
        <taxon>Ruania</taxon>
    </lineage>
</organism>
<sequence length="374" mass="39718">MTTPALSNSHPAVDGAPHYRLHRHPAPCSPAERDRALTAPGFGKAFTDHMARARWATEGWGERRVEPYAPLSLDPAAAVLHYGQEIFEGLKAYRHADGSVWTFRPELNAARFAASARRLALPELPEADFLASITALVRADVDWVPRAPGSSLYLRPFMFAAEAFLGVRSAQVVDYLVIASPSGPYFSNGFAPVDIWVADRQHRAGPGGTGAAKTGGNYAASLQPQQQAAARACDQVCFLDAATNSLLEEIGSMNVLLVTRDGAVHTPELTGTILAGVTRASVLDLCRAQGRPVHERAIPLAEVLAGLRSGEVTEVFACGTAAVITPIGRLAGAGFDLTVGDGAPGPVTTALYEELTGIQRGTAVDDRGWMFRLA</sequence>
<dbReference type="GO" id="GO:0008652">
    <property type="term" value="P:amino acid biosynthetic process"/>
    <property type="evidence" value="ECO:0007669"/>
    <property type="project" value="UniProtKB-KW"/>
</dbReference>
<dbReference type="GO" id="GO:0009082">
    <property type="term" value="P:branched-chain amino acid biosynthetic process"/>
    <property type="evidence" value="ECO:0007669"/>
    <property type="project" value="UniProtKB-KW"/>
</dbReference>
<dbReference type="InterPro" id="IPR043131">
    <property type="entry name" value="BCAT-like_N"/>
</dbReference>
<evidence type="ECO:0000256" key="9">
    <source>
        <dbReference type="SAM" id="MobiDB-lite"/>
    </source>
</evidence>
<dbReference type="Proteomes" id="UP000824037">
    <property type="component" value="Unassembled WGS sequence"/>
</dbReference>
<dbReference type="GO" id="GO:0004084">
    <property type="term" value="F:branched-chain-amino-acid transaminase activity"/>
    <property type="evidence" value="ECO:0007669"/>
    <property type="project" value="UniProtKB-EC"/>
</dbReference>
<feature type="modified residue" description="N6-(pyridoxal phosphate)lysine" evidence="8">
    <location>
        <position position="213"/>
    </location>
</feature>
<keyword evidence="7" id="KW-0100">Branched-chain amino acid biosynthesis</keyword>
<evidence type="ECO:0000256" key="6">
    <source>
        <dbReference type="ARBA" id="ARBA00022898"/>
    </source>
</evidence>
<proteinExistence type="inferred from homology"/>
<dbReference type="InterPro" id="IPR043132">
    <property type="entry name" value="BCAT-like_C"/>
</dbReference>
<reference evidence="10" key="2">
    <citation type="submission" date="2021-04" db="EMBL/GenBank/DDBJ databases">
        <authorList>
            <person name="Gilroy R."/>
        </authorList>
    </citation>
    <scope>NUCLEOTIDE SEQUENCE</scope>
    <source>
        <strain evidence="10">ChiGjej4B4-7305</strain>
    </source>
</reference>
<dbReference type="Gene3D" id="3.30.470.10">
    <property type="match status" value="1"/>
</dbReference>
<evidence type="ECO:0000256" key="1">
    <source>
        <dbReference type="ARBA" id="ARBA00001933"/>
    </source>
</evidence>
<keyword evidence="6" id="KW-0663">Pyridoxal phosphate</keyword>
<comment type="similarity">
    <text evidence="2">Belongs to the class-IV pyridoxal-phosphate-dependent aminotransferase family.</text>
</comment>
<reference evidence="10" key="1">
    <citation type="journal article" date="2021" name="PeerJ">
        <title>Extensive microbial diversity within the chicken gut microbiome revealed by metagenomics and culture.</title>
        <authorList>
            <person name="Gilroy R."/>
            <person name="Ravi A."/>
            <person name="Getino M."/>
            <person name="Pursley I."/>
            <person name="Horton D.L."/>
            <person name="Alikhan N.F."/>
            <person name="Baker D."/>
            <person name="Gharbi K."/>
            <person name="Hall N."/>
            <person name="Watson M."/>
            <person name="Adriaenssens E.M."/>
            <person name="Foster-Nyarko E."/>
            <person name="Jarju S."/>
            <person name="Secka A."/>
            <person name="Antonio M."/>
            <person name="Oren A."/>
            <person name="Chaudhuri R.R."/>
            <person name="La Ragione R."/>
            <person name="Hildebrand F."/>
            <person name="Pallen M.J."/>
        </authorList>
    </citation>
    <scope>NUCLEOTIDE SEQUENCE</scope>
    <source>
        <strain evidence="10">ChiGjej4B4-7305</strain>
    </source>
</reference>
<dbReference type="NCBIfam" id="TIGR01123">
    <property type="entry name" value="ilvE_II"/>
    <property type="match status" value="1"/>
</dbReference>
<dbReference type="InterPro" id="IPR036038">
    <property type="entry name" value="Aminotransferase-like"/>
</dbReference>
<gene>
    <name evidence="10" type="ORF">H9815_13590</name>
</gene>
<dbReference type="InterPro" id="IPR001544">
    <property type="entry name" value="Aminotrans_IV"/>
</dbReference>
<dbReference type="SUPFAM" id="SSF56752">
    <property type="entry name" value="D-aminoacid aminotransferase-like PLP-dependent enzymes"/>
    <property type="match status" value="1"/>
</dbReference>
<comment type="cofactor">
    <cofactor evidence="1">
        <name>pyridoxal 5'-phosphate</name>
        <dbReference type="ChEBI" id="CHEBI:597326"/>
    </cofactor>
</comment>
<evidence type="ECO:0000256" key="7">
    <source>
        <dbReference type="ARBA" id="ARBA00023304"/>
    </source>
</evidence>
<evidence type="ECO:0000313" key="11">
    <source>
        <dbReference type="Proteomes" id="UP000824037"/>
    </source>
</evidence>
<evidence type="ECO:0000256" key="5">
    <source>
        <dbReference type="ARBA" id="ARBA00022679"/>
    </source>
</evidence>
<keyword evidence="5 10" id="KW-0808">Transferase</keyword>
<comment type="caution">
    <text evidence="10">The sequence shown here is derived from an EMBL/GenBank/DDBJ whole genome shotgun (WGS) entry which is preliminary data.</text>
</comment>
<dbReference type="NCBIfam" id="NF009897">
    <property type="entry name" value="PRK13357.1"/>
    <property type="match status" value="1"/>
</dbReference>
<evidence type="ECO:0000256" key="2">
    <source>
        <dbReference type="ARBA" id="ARBA00009320"/>
    </source>
</evidence>
<accession>A0A9D2J5F3</accession>
<dbReference type="InterPro" id="IPR005786">
    <property type="entry name" value="B_amino_transII"/>
</dbReference>
<feature type="region of interest" description="Disordered" evidence="9">
    <location>
        <begin position="1"/>
        <end position="32"/>
    </location>
</feature>
<evidence type="ECO:0000256" key="3">
    <source>
        <dbReference type="ARBA" id="ARBA00022576"/>
    </source>
</evidence>
<dbReference type="Gene3D" id="3.20.10.10">
    <property type="entry name" value="D-amino Acid Aminotransferase, subunit A, domain 2"/>
    <property type="match status" value="1"/>
</dbReference>
<keyword evidence="4" id="KW-0028">Amino-acid biosynthesis</keyword>
<dbReference type="AlphaFoldDB" id="A0A9D2J5F3"/>
<evidence type="ECO:0000256" key="4">
    <source>
        <dbReference type="ARBA" id="ARBA00022605"/>
    </source>
</evidence>
<evidence type="ECO:0000256" key="8">
    <source>
        <dbReference type="PIRSR" id="PIRSR006468-1"/>
    </source>
</evidence>
<dbReference type="PIRSF" id="PIRSF006468">
    <property type="entry name" value="BCAT1"/>
    <property type="match status" value="1"/>
</dbReference>
<dbReference type="Pfam" id="PF01063">
    <property type="entry name" value="Aminotran_4"/>
    <property type="match status" value="1"/>
</dbReference>
<dbReference type="PANTHER" id="PTHR11825">
    <property type="entry name" value="SUBGROUP IIII AMINOTRANSFERASE"/>
    <property type="match status" value="1"/>
</dbReference>
<keyword evidence="3 10" id="KW-0032">Aminotransferase</keyword>
<dbReference type="EC" id="2.6.1.42" evidence="10"/>
<dbReference type="EMBL" id="DXBY01000234">
    <property type="protein sequence ID" value="HIZ36802.1"/>
    <property type="molecule type" value="Genomic_DNA"/>
</dbReference>
<evidence type="ECO:0000313" key="10">
    <source>
        <dbReference type="EMBL" id="HIZ36802.1"/>
    </source>
</evidence>
<name>A0A9D2J5F3_9MICO</name>
<protein>
    <submittedName>
        <fullName evidence="10">Branched-chain amino acid aminotransferase</fullName>
        <ecNumber evidence="10">2.6.1.42</ecNumber>
    </submittedName>
</protein>
<dbReference type="PANTHER" id="PTHR11825:SF44">
    <property type="entry name" value="BRANCHED-CHAIN-AMINO-ACID AMINOTRANSFERASE"/>
    <property type="match status" value="1"/>
</dbReference>
<feature type="compositionally biased region" description="Polar residues" evidence="9">
    <location>
        <begin position="1"/>
        <end position="10"/>
    </location>
</feature>